<dbReference type="HAMAP" id="MF_00337">
    <property type="entry name" value="Exonuc_7_S"/>
    <property type="match status" value="1"/>
</dbReference>
<dbReference type="GO" id="GO:0005829">
    <property type="term" value="C:cytosol"/>
    <property type="evidence" value="ECO:0007669"/>
    <property type="project" value="TreeGrafter"/>
</dbReference>
<dbReference type="NCBIfam" id="TIGR01280">
    <property type="entry name" value="xseB"/>
    <property type="match status" value="1"/>
</dbReference>
<evidence type="ECO:0000313" key="8">
    <source>
        <dbReference type="EMBL" id="SFU29078.1"/>
    </source>
</evidence>
<dbReference type="PANTHER" id="PTHR34137">
    <property type="entry name" value="EXODEOXYRIBONUCLEASE 7 SMALL SUBUNIT"/>
    <property type="match status" value="1"/>
</dbReference>
<evidence type="ECO:0000256" key="5">
    <source>
        <dbReference type="ARBA" id="ARBA00022839"/>
    </source>
</evidence>
<dbReference type="STRING" id="155865.SAMN05216515_102118"/>
<keyword evidence="2 6" id="KW-0963">Cytoplasm</keyword>
<comment type="function">
    <text evidence="6">Bidirectionally degrades single-stranded DNA into large acid-insoluble oligonucleotides, which are then degraded further into small acid-soluble oligonucleotides.</text>
</comment>
<dbReference type="GO" id="GO:0008855">
    <property type="term" value="F:exodeoxyribonuclease VII activity"/>
    <property type="evidence" value="ECO:0007669"/>
    <property type="project" value="UniProtKB-UniRule"/>
</dbReference>
<comment type="similarity">
    <text evidence="1 6">Belongs to the XseB family.</text>
</comment>
<organism evidence="8 9">
    <name type="scientific">Eubacterium pyruvativorans</name>
    <dbReference type="NCBI Taxonomy" id="155865"/>
    <lineage>
        <taxon>Bacteria</taxon>
        <taxon>Bacillati</taxon>
        <taxon>Bacillota</taxon>
        <taxon>Clostridia</taxon>
        <taxon>Eubacteriales</taxon>
        <taxon>Eubacteriaceae</taxon>
        <taxon>Eubacterium</taxon>
    </lineage>
</organism>
<dbReference type="GO" id="GO:0009318">
    <property type="term" value="C:exodeoxyribonuclease VII complex"/>
    <property type="evidence" value="ECO:0007669"/>
    <property type="project" value="UniProtKB-UniRule"/>
</dbReference>
<dbReference type="InterPro" id="IPR003761">
    <property type="entry name" value="Exonuc_VII_S"/>
</dbReference>
<name>A0A1I7EYS4_9FIRM</name>
<evidence type="ECO:0000256" key="7">
    <source>
        <dbReference type="SAM" id="MobiDB-lite"/>
    </source>
</evidence>
<feature type="region of interest" description="Disordered" evidence="7">
    <location>
        <begin position="1"/>
        <end position="27"/>
    </location>
</feature>
<keyword evidence="5 6" id="KW-0269">Exonuclease</keyword>
<accession>A0A1I7EYS4</accession>
<evidence type="ECO:0000256" key="4">
    <source>
        <dbReference type="ARBA" id="ARBA00022801"/>
    </source>
</evidence>
<evidence type="ECO:0000256" key="3">
    <source>
        <dbReference type="ARBA" id="ARBA00022722"/>
    </source>
</evidence>
<dbReference type="GO" id="GO:0006308">
    <property type="term" value="P:DNA catabolic process"/>
    <property type="evidence" value="ECO:0007669"/>
    <property type="project" value="UniProtKB-UniRule"/>
</dbReference>
<evidence type="ECO:0000256" key="1">
    <source>
        <dbReference type="ARBA" id="ARBA00009998"/>
    </source>
</evidence>
<dbReference type="SUPFAM" id="SSF116842">
    <property type="entry name" value="XseB-like"/>
    <property type="match status" value="1"/>
</dbReference>
<keyword evidence="3 6" id="KW-0540">Nuclease</keyword>
<dbReference type="InterPro" id="IPR037004">
    <property type="entry name" value="Exonuc_VII_ssu_sf"/>
</dbReference>
<feature type="compositionally biased region" description="Basic and acidic residues" evidence="7">
    <location>
        <begin position="9"/>
        <end position="26"/>
    </location>
</feature>
<sequence>MSEQMMIETDGRKETAGKKPEKDGGRFETAYQKLKELADRMQDPSTGLEESIRCYEEGMHYYRICTDILHDAKQQIETYRIGPEETDQ</sequence>
<reference evidence="8 9" key="1">
    <citation type="submission" date="2016-10" db="EMBL/GenBank/DDBJ databases">
        <authorList>
            <person name="de Groot N.N."/>
        </authorList>
    </citation>
    <scope>NUCLEOTIDE SEQUENCE [LARGE SCALE GENOMIC DNA]</scope>
    <source>
        <strain evidence="8 9">KHGC13</strain>
    </source>
</reference>
<dbReference type="EC" id="3.1.11.6" evidence="6"/>
<dbReference type="EMBL" id="FPBT01000001">
    <property type="protein sequence ID" value="SFU29078.1"/>
    <property type="molecule type" value="Genomic_DNA"/>
</dbReference>
<dbReference type="RefSeq" id="WP_090469228.1">
    <property type="nucleotide sequence ID" value="NZ_FOWF01000002.1"/>
</dbReference>
<dbReference type="PANTHER" id="PTHR34137:SF1">
    <property type="entry name" value="EXODEOXYRIBONUCLEASE 7 SMALL SUBUNIT"/>
    <property type="match status" value="1"/>
</dbReference>
<comment type="catalytic activity">
    <reaction evidence="6">
        <text>Exonucleolytic cleavage in either 5'- to 3'- or 3'- to 5'-direction to yield nucleoside 5'-phosphates.</text>
        <dbReference type="EC" id="3.1.11.6"/>
    </reaction>
</comment>
<dbReference type="Proteomes" id="UP000198817">
    <property type="component" value="Unassembled WGS sequence"/>
</dbReference>
<comment type="subunit">
    <text evidence="6">Heterooligomer composed of large and small subunits.</text>
</comment>
<evidence type="ECO:0000256" key="6">
    <source>
        <dbReference type="HAMAP-Rule" id="MF_00337"/>
    </source>
</evidence>
<dbReference type="Pfam" id="PF02609">
    <property type="entry name" value="Exonuc_VII_S"/>
    <property type="match status" value="1"/>
</dbReference>
<comment type="subcellular location">
    <subcellularLocation>
        <location evidence="6">Cytoplasm</location>
    </subcellularLocation>
</comment>
<evidence type="ECO:0000256" key="2">
    <source>
        <dbReference type="ARBA" id="ARBA00022490"/>
    </source>
</evidence>
<dbReference type="OrthoDB" id="1697399at2"/>
<dbReference type="AlphaFoldDB" id="A0A1I7EYS4"/>
<proteinExistence type="inferred from homology"/>
<protein>
    <recommendedName>
        <fullName evidence="6">Exodeoxyribonuclease 7 small subunit</fullName>
        <ecNumber evidence="6">3.1.11.6</ecNumber>
    </recommendedName>
    <alternativeName>
        <fullName evidence="6">Exodeoxyribonuclease VII small subunit</fullName>
        <shortName evidence="6">Exonuclease VII small subunit</shortName>
    </alternativeName>
</protein>
<dbReference type="Gene3D" id="1.10.287.1040">
    <property type="entry name" value="Exonuclease VII, small subunit"/>
    <property type="match status" value="1"/>
</dbReference>
<keyword evidence="9" id="KW-1185">Reference proteome</keyword>
<keyword evidence="4 6" id="KW-0378">Hydrolase</keyword>
<gene>
    <name evidence="6" type="primary">xseB</name>
    <name evidence="8" type="ORF">SAMN05216508_101117</name>
</gene>
<evidence type="ECO:0000313" key="9">
    <source>
        <dbReference type="Proteomes" id="UP000198817"/>
    </source>
</evidence>